<evidence type="ECO:0000313" key="1">
    <source>
        <dbReference type="EMBL" id="KAK1939071.1"/>
    </source>
</evidence>
<name>A0AAD9GID8_BABDI</name>
<dbReference type="Proteomes" id="UP001195914">
    <property type="component" value="Unassembled WGS sequence"/>
</dbReference>
<gene>
    <name evidence="1" type="ORF">X943_001892</name>
</gene>
<reference evidence="1" key="2">
    <citation type="submission" date="2021-05" db="EMBL/GenBank/DDBJ databases">
        <authorList>
            <person name="Pain A."/>
        </authorList>
    </citation>
    <scope>NUCLEOTIDE SEQUENCE</scope>
    <source>
        <strain evidence="1">1802A</strain>
    </source>
</reference>
<sequence length="435" mass="46820">MAAQECTSFPQPKNLKDILELLEKLYNAETTKKNVFQQLKSYLQGYCSASYLEAFYGSRGGSSYGYSYSGSGSILLLTQAGQNVSEEILQNPSWSRSFSDPHTGQTCIKKYFNALKECLPKAFAALLFLFFNCDSDCRNFGGGHWNSMQVKDSGTPLYHWLIAGSDSDGFIARGFSGGDLDTSNDGQNVANPLKKAVSLRPSSTEGSLQNVLCGFMFVCKWDPALTGHAICFLSTFCSNVSQGSEDLFQDPYKEHSGAFKDVCKGLKNSLKPFINGSSGLSAVGHGNTKLFDNLWDNGKFLTYCDWLKRNIYRIIASLVSMSLEPPGWSLSTIQSASSAGPFKYGFVFNGSWQASSSKSKLQGCFSKLTGEDSGSLQNFIKFLEHPSTPSSSAATAAGAAGGIFGLGGAGAGAAYGLNLFGFKNLVTGLISSFLK</sequence>
<protein>
    <submittedName>
        <fullName evidence="1">Secreted antigen 1</fullName>
    </submittedName>
</protein>
<organism evidence="1 2">
    <name type="scientific">Babesia divergens</name>
    <dbReference type="NCBI Taxonomy" id="32595"/>
    <lineage>
        <taxon>Eukaryota</taxon>
        <taxon>Sar</taxon>
        <taxon>Alveolata</taxon>
        <taxon>Apicomplexa</taxon>
        <taxon>Aconoidasida</taxon>
        <taxon>Piroplasmida</taxon>
        <taxon>Babesiidae</taxon>
        <taxon>Babesia</taxon>
    </lineage>
</organism>
<dbReference type="AlphaFoldDB" id="A0AAD9GID8"/>
<comment type="caution">
    <text evidence="1">The sequence shown here is derived from an EMBL/GenBank/DDBJ whole genome shotgun (WGS) entry which is preliminary data.</text>
</comment>
<reference evidence="1" key="1">
    <citation type="journal article" date="2014" name="Nucleic Acids Res.">
        <title>The evolutionary dynamics of variant antigen genes in Babesia reveal a history of genomic innovation underlying host-parasite interaction.</title>
        <authorList>
            <person name="Jackson A.P."/>
            <person name="Otto T.D."/>
            <person name="Darby A."/>
            <person name="Ramaprasad A."/>
            <person name="Xia D."/>
            <person name="Echaide I.E."/>
            <person name="Farber M."/>
            <person name="Gahlot S."/>
            <person name="Gamble J."/>
            <person name="Gupta D."/>
            <person name="Gupta Y."/>
            <person name="Jackson L."/>
            <person name="Malandrin L."/>
            <person name="Malas T.B."/>
            <person name="Moussa E."/>
            <person name="Nair M."/>
            <person name="Reid A.J."/>
            <person name="Sanders M."/>
            <person name="Sharma J."/>
            <person name="Tracey A."/>
            <person name="Quail M.A."/>
            <person name="Weir W."/>
            <person name="Wastling J.M."/>
            <person name="Hall N."/>
            <person name="Willadsen P."/>
            <person name="Lingelbach K."/>
            <person name="Shiels B."/>
            <person name="Tait A."/>
            <person name="Berriman M."/>
            <person name="Allred D.R."/>
            <person name="Pain A."/>
        </authorList>
    </citation>
    <scope>NUCLEOTIDE SEQUENCE</scope>
    <source>
        <strain evidence="1">1802A</strain>
    </source>
</reference>
<evidence type="ECO:0000313" key="2">
    <source>
        <dbReference type="Proteomes" id="UP001195914"/>
    </source>
</evidence>
<accession>A0AAD9GID8</accession>
<dbReference type="EMBL" id="JAHBMH010000023">
    <property type="protein sequence ID" value="KAK1939071.1"/>
    <property type="molecule type" value="Genomic_DNA"/>
</dbReference>
<proteinExistence type="predicted"/>
<keyword evidence="2" id="KW-1185">Reference proteome</keyword>